<dbReference type="CDD" id="cd02947">
    <property type="entry name" value="TRX_family"/>
    <property type="match status" value="1"/>
</dbReference>
<evidence type="ECO:0000259" key="1">
    <source>
        <dbReference type="Pfam" id="PF00085"/>
    </source>
</evidence>
<dbReference type="InterPro" id="IPR013766">
    <property type="entry name" value="Thioredoxin_domain"/>
</dbReference>
<keyword evidence="3" id="KW-1185">Reference proteome</keyword>
<dbReference type="Proteomes" id="UP001275315">
    <property type="component" value="Unassembled WGS sequence"/>
</dbReference>
<gene>
    <name evidence="2" type="ORF">RWD45_09915</name>
</gene>
<protein>
    <submittedName>
        <fullName evidence="2">Thioredoxin family protein</fullName>
    </submittedName>
</protein>
<evidence type="ECO:0000313" key="2">
    <source>
        <dbReference type="EMBL" id="MDY0408807.1"/>
    </source>
</evidence>
<proteinExistence type="predicted"/>
<dbReference type="SUPFAM" id="SSF52833">
    <property type="entry name" value="Thioredoxin-like"/>
    <property type="match status" value="1"/>
</dbReference>
<dbReference type="Gene3D" id="3.40.30.10">
    <property type="entry name" value="Glutaredoxin"/>
    <property type="match status" value="1"/>
</dbReference>
<organism evidence="2 3">
    <name type="scientific">Paracerasibacillus soli</name>
    <dbReference type="NCBI Taxonomy" id="480284"/>
    <lineage>
        <taxon>Bacteria</taxon>
        <taxon>Bacillati</taxon>
        <taxon>Bacillota</taxon>
        <taxon>Bacilli</taxon>
        <taxon>Bacillales</taxon>
        <taxon>Bacillaceae</taxon>
        <taxon>Paracerasibacillus</taxon>
    </lineage>
</organism>
<comment type="caution">
    <text evidence="2">The sequence shown here is derived from an EMBL/GenBank/DDBJ whole genome shotgun (WGS) entry which is preliminary data.</text>
</comment>
<sequence>MKPITEDTLKQEHLLLYIHTPFCGTCHVARSILTQIERTHNQDIFYEMNASLYPNFMQENKIESVPCLFIIDHGEIKEKVYAFQSVANIYTYLVKYAKHLFADEFDK</sequence>
<reference evidence="2 3" key="1">
    <citation type="submission" date="2023-10" db="EMBL/GenBank/DDBJ databases">
        <title>Virgibacillus soli CC-YMP-6 genome.</title>
        <authorList>
            <person name="Miliotis G."/>
            <person name="Sengupta P."/>
            <person name="Hameed A."/>
            <person name="Chuvochina M."/>
            <person name="Mcdonagh F."/>
            <person name="Simpson A.C."/>
            <person name="Singh N.K."/>
            <person name="Rekha P.D."/>
            <person name="Raman K."/>
            <person name="Hugenholtz P."/>
            <person name="Venkateswaran K."/>
        </authorList>
    </citation>
    <scope>NUCLEOTIDE SEQUENCE [LARGE SCALE GENOMIC DNA]</scope>
    <source>
        <strain evidence="2 3">CC-YMP-6</strain>
    </source>
</reference>
<accession>A0ABU5CSJ1</accession>
<name>A0ABU5CSJ1_9BACI</name>
<dbReference type="InterPro" id="IPR036249">
    <property type="entry name" value="Thioredoxin-like_sf"/>
</dbReference>
<dbReference type="Pfam" id="PF00085">
    <property type="entry name" value="Thioredoxin"/>
    <property type="match status" value="1"/>
</dbReference>
<feature type="domain" description="Thioredoxin" evidence="1">
    <location>
        <begin position="10"/>
        <end position="90"/>
    </location>
</feature>
<dbReference type="RefSeq" id="WP_320379513.1">
    <property type="nucleotide sequence ID" value="NZ_JAWDIQ010000001.1"/>
</dbReference>
<evidence type="ECO:0000313" key="3">
    <source>
        <dbReference type="Proteomes" id="UP001275315"/>
    </source>
</evidence>
<dbReference type="EMBL" id="JAWDIQ010000001">
    <property type="protein sequence ID" value="MDY0408807.1"/>
    <property type="molecule type" value="Genomic_DNA"/>
</dbReference>